<organism evidence="1 2">
    <name type="scientific">Streptococcus mitis</name>
    <dbReference type="NCBI Taxonomy" id="28037"/>
    <lineage>
        <taxon>Bacteria</taxon>
        <taxon>Bacillati</taxon>
        <taxon>Bacillota</taxon>
        <taxon>Bacilli</taxon>
        <taxon>Lactobacillales</taxon>
        <taxon>Streptococcaceae</taxon>
        <taxon>Streptococcus</taxon>
        <taxon>Streptococcus mitis group</taxon>
    </lineage>
</organism>
<sequence>MLKSYCKNKKSTKGKRPKVLNIKALKPILFNKILQHFVVE</sequence>
<name>A0A6L5H4X5_STRMT</name>
<evidence type="ECO:0000313" key="2">
    <source>
        <dbReference type="Proteomes" id="UP000477834"/>
    </source>
</evidence>
<gene>
    <name evidence="1" type="ORF">GEZ69_07720</name>
</gene>
<dbReference type="EMBL" id="WIKE01000008">
    <property type="protein sequence ID" value="MQQ64311.1"/>
    <property type="molecule type" value="Genomic_DNA"/>
</dbReference>
<dbReference type="Proteomes" id="UP000477834">
    <property type="component" value="Unassembled WGS sequence"/>
</dbReference>
<evidence type="ECO:0000313" key="1">
    <source>
        <dbReference type="EMBL" id="MQQ64311.1"/>
    </source>
</evidence>
<dbReference type="AlphaFoldDB" id="A0A6L5H4X5"/>
<proteinExistence type="predicted"/>
<protein>
    <submittedName>
        <fullName evidence="1">Uncharacterized protein</fullName>
    </submittedName>
</protein>
<accession>A0A6L5H4X5</accession>
<comment type="caution">
    <text evidence="1">The sequence shown here is derived from an EMBL/GenBank/DDBJ whole genome shotgun (WGS) entry which is preliminary data.</text>
</comment>
<reference evidence="1 2" key="1">
    <citation type="submission" date="2019-10" db="EMBL/GenBank/DDBJ databases">
        <title>Streptococcus mitis of the oral and urogenital tracts.</title>
        <authorList>
            <person name="Price T."/>
            <person name="Mores C.R."/>
            <person name="Putonti C."/>
            <person name="Wolfe A.J."/>
        </authorList>
    </citation>
    <scope>NUCLEOTIDE SEQUENCE [LARGE SCALE GENOMIC DNA]</scope>
    <source>
        <strain evidence="1 2">SM05</strain>
    </source>
</reference>